<protein>
    <submittedName>
        <fullName evidence="1">Uncharacterized protein</fullName>
    </submittedName>
</protein>
<comment type="caution">
    <text evidence="1">The sequence shown here is derived from an EMBL/GenBank/DDBJ whole genome shotgun (WGS) entry which is preliminary data.</text>
</comment>
<gene>
    <name evidence="1" type="ORF">TorRG33x02_022790</name>
</gene>
<proteinExistence type="predicted"/>
<feature type="non-terminal residue" evidence="1">
    <location>
        <position position="1"/>
    </location>
</feature>
<evidence type="ECO:0000313" key="1">
    <source>
        <dbReference type="EMBL" id="POO01987.1"/>
    </source>
</evidence>
<sequence>ISVQNIVPTVGEITKYRLNELSKRVQQPVLESLGNIVAAHDGDDDFIDNPSKVRVPPKFSVKSALFTSKSSQAKATASIRQFTKEMDLMK</sequence>
<evidence type="ECO:0000313" key="2">
    <source>
        <dbReference type="Proteomes" id="UP000237000"/>
    </source>
</evidence>
<dbReference type="InParanoid" id="A0A2P5FW50"/>
<reference evidence="2" key="1">
    <citation type="submission" date="2016-06" db="EMBL/GenBank/DDBJ databases">
        <title>Parallel loss of symbiosis genes in relatives of nitrogen-fixing non-legume Parasponia.</title>
        <authorList>
            <person name="Van Velzen R."/>
            <person name="Holmer R."/>
            <person name="Bu F."/>
            <person name="Rutten L."/>
            <person name="Van Zeijl A."/>
            <person name="Liu W."/>
            <person name="Santuari L."/>
            <person name="Cao Q."/>
            <person name="Sharma T."/>
            <person name="Shen D."/>
            <person name="Roswanjaya Y."/>
            <person name="Wardhani T."/>
            <person name="Kalhor M.S."/>
            <person name="Jansen J."/>
            <person name="Van den Hoogen J."/>
            <person name="Gungor B."/>
            <person name="Hartog M."/>
            <person name="Hontelez J."/>
            <person name="Verver J."/>
            <person name="Yang W.-C."/>
            <person name="Schijlen E."/>
            <person name="Repin R."/>
            <person name="Schilthuizen M."/>
            <person name="Schranz E."/>
            <person name="Heidstra R."/>
            <person name="Miyata K."/>
            <person name="Fedorova E."/>
            <person name="Kohlen W."/>
            <person name="Bisseling T."/>
            <person name="Smit S."/>
            <person name="Geurts R."/>
        </authorList>
    </citation>
    <scope>NUCLEOTIDE SEQUENCE [LARGE SCALE GENOMIC DNA]</scope>
    <source>
        <strain evidence="2">cv. RG33-2</strain>
    </source>
</reference>
<dbReference type="Proteomes" id="UP000237000">
    <property type="component" value="Unassembled WGS sequence"/>
</dbReference>
<dbReference type="AlphaFoldDB" id="A0A2P5FW50"/>
<dbReference type="EMBL" id="JXTC01000006">
    <property type="protein sequence ID" value="POO01987.1"/>
    <property type="molecule type" value="Genomic_DNA"/>
</dbReference>
<name>A0A2P5FW50_TREOI</name>
<accession>A0A2P5FW50</accession>
<organism evidence="1 2">
    <name type="scientific">Trema orientale</name>
    <name type="common">Charcoal tree</name>
    <name type="synonym">Celtis orientalis</name>
    <dbReference type="NCBI Taxonomy" id="63057"/>
    <lineage>
        <taxon>Eukaryota</taxon>
        <taxon>Viridiplantae</taxon>
        <taxon>Streptophyta</taxon>
        <taxon>Embryophyta</taxon>
        <taxon>Tracheophyta</taxon>
        <taxon>Spermatophyta</taxon>
        <taxon>Magnoliopsida</taxon>
        <taxon>eudicotyledons</taxon>
        <taxon>Gunneridae</taxon>
        <taxon>Pentapetalae</taxon>
        <taxon>rosids</taxon>
        <taxon>fabids</taxon>
        <taxon>Rosales</taxon>
        <taxon>Cannabaceae</taxon>
        <taxon>Trema</taxon>
    </lineage>
</organism>
<keyword evidence="2" id="KW-1185">Reference proteome</keyword>